<dbReference type="AlphaFoldDB" id="A0A0D0DVG3"/>
<accession>A0A0D0DVG3</accession>
<evidence type="ECO:0000313" key="1">
    <source>
        <dbReference type="EMBL" id="KIK93471.1"/>
    </source>
</evidence>
<protein>
    <submittedName>
        <fullName evidence="1">Uncharacterized protein</fullName>
    </submittedName>
</protein>
<reference evidence="2" key="2">
    <citation type="submission" date="2015-01" db="EMBL/GenBank/DDBJ databases">
        <title>Evolutionary Origins and Diversification of the Mycorrhizal Mutualists.</title>
        <authorList>
            <consortium name="DOE Joint Genome Institute"/>
            <consortium name="Mycorrhizal Genomics Consortium"/>
            <person name="Kohler A."/>
            <person name="Kuo A."/>
            <person name="Nagy L.G."/>
            <person name="Floudas D."/>
            <person name="Copeland A."/>
            <person name="Barry K.W."/>
            <person name="Cichocki N."/>
            <person name="Veneault-Fourrey C."/>
            <person name="LaButti K."/>
            <person name="Lindquist E.A."/>
            <person name="Lipzen A."/>
            <person name="Lundell T."/>
            <person name="Morin E."/>
            <person name="Murat C."/>
            <person name="Riley R."/>
            <person name="Ohm R."/>
            <person name="Sun H."/>
            <person name="Tunlid A."/>
            <person name="Henrissat B."/>
            <person name="Grigoriev I.V."/>
            <person name="Hibbett D.S."/>
            <person name="Martin F."/>
        </authorList>
    </citation>
    <scope>NUCLEOTIDE SEQUENCE [LARGE SCALE GENOMIC DNA]</scope>
    <source>
        <strain evidence="2">Ve08.2h10</strain>
    </source>
</reference>
<sequence length="147" mass="16769">MQPVLLHPRSCCIGEVFEVEFSKASLNLGVARPWFGSCMSAFIVPSVPSKGSIEDLVVQQAPRAGSRVFLELLWWSRERRFLLACSQITSQYIEMNLRLPAVSRTQKQTLSPHHSCHCAQRTYFATPKTFENRDRVCSSTERTRPPR</sequence>
<organism evidence="1 2">
    <name type="scientific">Paxillus rubicundulus Ve08.2h10</name>
    <dbReference type="NCBI Taxonomy" id="930991"/>
    <lineage>
        <taxon>Eukaryota</taxon>
        <taxon>Fungi</taxon>
        <taxon>Dikarya</taxon>
        <taxon>Basidiomycota</taxon>
        <taxon>Agaricomycotina</taxon>
        <taxon>Agaricomycetes</taxon>
        <taxon>Agaricomycetidae</taxon>
        <taxon>Boletales</taxon>
        <taxon>Paxilineae</taxon>
        <taxon>Paxillaceae</taxon>
        <taxon>Paxillus</taxon>
    </lineage>
</organism>
<evidence type="ECO:0000313" key="2">
    <source>
        <dbReference type="Proteomes" id="UP000054538"/>
    </source>
</evidence>
<reference evidence="1 2" key="1">
    <citation type="submission" date="2014-04" db="EMBL/GenBank/DDBJ databases">
        <authorList>
            <consortium name="DOE Joint Genome Institute"/>
            <person name="Kuo A."/>
            <person name="Kohler A."/>
            <person name="Jargeat P."/>
            <person name="Nagy L.G."/>
            <person name="Floudas D."/>
            <person name="Copeland A."/>
            <person name="Barry K.W."/>
            <person name="Cichocki N."/>
            <person name="Veneault-Fourrey C."/>
            <person name="LaButti K."/>
            <person name="Lindquist E.A."/>
            <person name="Lipzen A."/>
            <person name="Lundell T."/>
            <person name="Morin E."/>
            <person name="Murat C."/>
            <person name="Sun H."/>
            <person name="Tunlid A."/>
            <person name="Henrissat B."/>
            <person name="Grigoriev I.V."/>
            <person name="Hibbett D.S."/>
            <person name="Martin F."/>
            <person name="Nordberg H.P."/>
            <person name="Cantor M.N."/>
            <person name="Hua S.X."/>
        </authorList>
    </citation>
    <scope>NUCLEOTIDE SEQUENCE [LARGE SCALE GENOMIC DNA]</scope>
    <source>
        <strain evidence="1 2">Ve08.2h10</strain>
    </source>
</reference>
<dbReference type="InParanoid" id="A0A0D0DVG3"/>
<gene>
    <name evidence="1" type="ORF">PAXRUDRAFT_514230</name>
</gene>
<proteinExistence type="predicted"/>
<name>A0A0D0DVG3_9AGAM</name>
<dbReference type="HOGENOM" id="CLU_1768704_0_0_1"/>
<dbReference type="EMBL" id="KN825183">
    <property type="protein sequence ID" value="KIK93471.1"/>
    <property type="molecule type" value="Genomic_DNA"/>
</dbReference>
<keyword evidence="2" id="KW-1185">Reference proteome</keyword>
<dbReference type="Proteomes" id="UP000054538">
    <property type="component" value="Unassembled WGS sequence"/>
</dbReference>